<dbReference type="Proteomes" id="UP001476798">
    <property type="component" value="Unassembled WGS sequence"/>
</dbReference>
<keyword evidence="3" id="KW-1185">Reference proteome</keyword>
<gene>
    <name evidence="2" type="ORF">GOODEAATRI_019682</name>
</gene>
<reference evidence="2 3" key="1">
    <citation type="submission" date="2021-06" db="EMBL/GenBank/DDBJ databases">
        <authorList>
            <person name="Palmer J.M."/>
        </authorList>
    </citation>
    <scope>NUCLEOTIDE SEQUENCE [LARGE SCALE GENOMIC DNA]</scope>
    <source>
        <strain evidence="2 3">GA_2019</strain>
        <tissue evidence="2">Muscle</tissue>
    </source>
</reference>
<sequence length="134" mass="14396">MLSSILLQRTCGFAGAPPPEPGPDSLGLHLVLLTGLHASLLPPRKLQRCVPEQQHPAGPQTQEPHPHGEALRRPPQTALRSDPSLVNLRVRRSGSLLRWESFHRVITAGSSGHFQGRRGQSGALNQGPKEPGGP</sequence>
<evidence type="ECO:0000313" key="3">
    <source>
        <dbReference type="Proteomes" id="UP001476798"/>
    </source>
</evidence>
<feature type="region of interest" description="Disordered" evidence="1">
    <location>
        <begin position="44"/>
        <end position="86"/>
    </location>
</feature>
<comment type="caution">
    <text evidence="2">The sequence shown here is derived from an EMBL/GenBank/DDBJ whole genome shotgun (WGS) entry which is preliminary data.</text>
</comment>
<proteinExistence type="predicted"/>
<name>A0ABV0NC07_9TELE</name>
<feature type="region of interest" description="Disordered" evidence="1">
    <location>
        <begin position="109"/>
        <end position="134"/>
    </location>
</feature>
<dbReference type="EMBL" id="JAHRIO010031754">
    <property type="protein sequence ID" value="MEQ2168925.1"/>
    <property type="molecule type" value="Genomic_DNA"/>
</dbReference>
<organism evidence="2 3">
    <name type="scientific">Goodea atripinnis</name>
    <dbReference type="NCBI Taxonomy" id="208336"/>
    <lineage>
        <taxon>Eukaryota</taxon>
        <taxon>Metazoa</taxon>
        <taxon>Chordata</taxon>
        <taxon>Craniata</taxon>
        <taxon>Vertebrata</taxon>
        <taxon>Euteleostomi</taxon>
        <taxon>Actinopterygii</taxon>
        <taxon>Neopterygii</taxon>
        <taxon>Teleostei</taxon>
        <taxon>Neoteleostei</taxon>
        <taxon>Acanthomorphata</taxon>
        <taxon>Ovalentaria</taxon>
        <taxon>Atherinomorphae</taxon>
        <taxon>Cyprinodontiformes</taxon>
        <taxon>Goodeidae</taxon>
        <taxon>Goodea</taxon>
    </lineage>
</organism>
<evidence type="ECO:0000313" key="2">
    <source>
        <dbReference type="EMBL" id="MEQ2168925.1"/>
    </source>
</evidence>
<protein>
    <submittedName>
        <fullName evidence="2">Uncharacterized protein</fullName>
    </submittedName>
</protein>
<accession>A0ABV0NC07</accession>
<evidence type="ECO:0000256" key="1">
    <source>
        <dbReference type="SAM" id="MobiDB-lite"/>
    </source>
</evidence>